<dbReference type="PANTHER" id="PTHR12984:SF6">
    <property type="entry name" value="SCY1-LIKE PROTEIN 2"/>
    <property type="match status" value="1"/>
</dbReference>
<feature type="compositionally biased region" description="Polar residues" evidence="1">
    <location>
        <begin position="712"/>
        <end position="725"/>
    </location>
</feature>
<dbReference type="InterPro" id="IPR016024">
    <property type="entry name" value="ARM-type_fold"/>
</dbReference>
<dbReference type="Pfam" id="PF00069">
    <property type="entry name" value="Pkinase"/>
    <property type="match status" value="1"/>
</dbReference>
<feature type="compositionally biased region" description="Polar residues" evidence="1">
    <location>
        <begin position="668"/>
        <end position="705"/>
    </location>
</feature>
<dbReference type="InterPro" id="IPR000719">
    <property type="entry name" value="Prot_kinase_dom"/>
</dbReference>
<dbReference type="InterPro" id="IPR051177">
    <property type="entry name" value="CIK-Related_Protein"/>
</dbReference>
<sequence length="790" mass="87100">MDKGNGLLIKVLVTSGIGASYSLSKNVAFRAGPWSVYSGKRKSTGEAVSVFVFDKKALISFVTKNRLQGSCVDDVVDRLKREVAALTKIRHPAILKIIEPLEDNKSVLMFVTEPLHSCLATLIHRRDENDLDDLTIQKGLLQIIEGVLFLHNNAGMVHLDLQPDSIMVDSKGDWKLAGFGFMESYKTSSGEFFISQFDPRLPPFVQLNLDYAAPELVLDRRLDPSNDVFSIGVLILTIYLGHSPMSTRNNSSSYREQVNNVQRALKDKAIPQYLSQPLSRVVARSPIERLSLEDLKRSDFFDNTLIRSINFLDEFPGKLLSEKKTFLNGLYSMLNQFPKAILQKKVLQCLIEELGKEEGLSYLVLKNIFEIGKDMSQLGFSEKILPSITKVKDEFSGQTAVIDHLEILLSRLTNAEFKDSVLPIILKSMEESPPETQATVLGKVQLFTKDLDFVTLKNDVFPSISSVFGKTTSLTVKLRALEAFNVLITGDGLDKYTITEKLLPLLGAMKTREPKIIMTALTVYSQLTEIVDVEVLAKTIVPQLLSLSMESLLSREQFHAFTTKIKSILDRIEKDHSKKLSQTPVNSDLGRQSPAFTATNSNNSTGDFHSLLFGSTSTTTVSTPPIQPAPATNNNSLASLGQHSNPVPTASSSTPTTTTTSAGYSGSVLTASLTPQTSTTNFNQPLTPNKSSTNGPRTLKLQSSKPGIDWSKATQPQNNGIFGSFQNSPTNTNNSLNSLQATSNNSFQPTTTTIPTLPKPTQPSNNFPQQRQEQQSPQQKKGLDQYQSLL</sequence>
<protein>
    <recommendedName>
        <fullName evidence="2">Protein kinase domain-containing protein</fullName>
    </recommendedName>
</protein>
<feature type="domain" description="Protein kinase" evidence="2">
    <location>
        <begin position="9"/>
        <end position="301"/>
    </location>
</feature>
<feature type="compositionally biased region" description="Low complexity" evidence="1">
    <location>
        <begin position="726"/>
        <end position="756"/>
    </location>
</feature>
<dbReference type="AlphaFoldDB" id="A0A642V7S2"/>
<dbReference type="Gene3D" id="1.25.10.10">
    <property type="entry name" value="Leucine-rich Repeat Variant"/>
    <property type="match status" value="1"/>
</dbReference>
<dbReference type="SUPFAM" id="SSF48371">
    <property type="entry name" value="ARM repeat"/>
    <property type="match status" value="1"/>
</dbReference>
<dbReference type="SUPFAM" id="SSF56112">
    <property type="entry name" value="Protein kinase-like (PK-like)"/>
    <property type="match status" value="1"/>
</dbReference>
<dbReference type="PANTHER" id="PTHR12984">
    <property type="entry name" value="SCY1-RELATED S/T PROTEIN KINASE-LIKE"/>
    <property type="match status" value="1"/>
</dbReference>
<dbReference type="GO" id="GO:0004672">
    <property type="term" value="F:protein kinase activity"/>
    <property type="evidence" value="ECO:0007669"/>
    <property type="project" value="InterPro"/>
</dbReference>
<dbReference type="VEuPathDB" id="FungiDB:TRICI_002506"/>
<keyword evidence="4" id="KW-1185">Reference proteome</keyword>
<name>A0A642V7S2_9ASCO</name>
<gene>
    <name evidence="3" type="ORF">TRICI_002506</name>
</gene>
<dbReference type="Gene3D" id="3.30.200.20">
    <property type="entry name" value="Phosphorylase Kinase, domain 1"/>
    <property type="match status" value="1"/>
</dbReference>
<reference evidence="3" key="1">
    <citation type="journal article" date="2019" name="G3 (Bethesda)">
        <title>Genome Assemblies of Two Rare Opportunistic Yeast Pathogens: Diutina rugosa (syn. Candida rugosa) and Trichomonascus ciferrii (syn. Candida ciferrii).</title>
        <authorList>
            <person name="Mixao V."/>
            <person name="Saus E."/>
            <person name="Hansen A.P."/>
            <person name="Lass-Florl C."/>
            <person name="Gabaldon T."/>
        </authorList>
    </citation>
    <scope>NUCLEOTIDE SEQUENCE</scope>
    <source>
        <strain evidence="3">CBS 4856</strain>
    </source>
</reference>
<accession>A0A642V7S2</accession>
<evidence type="ECO:0000256" key="1">
    <source>
        <dbReference type="SAM" id="MobiDB-lite"/>
    </source>
</evidence>
<comment type="caution">
    <text evidence="3">The sequence shown here is derived from an EMBL/GenBank/DDBJ whole genome shotgun (WGS) entry which is preliminary data.</text>
</comment>
<feature type="compositionally biased region" description="Polar residues" evidence="1">
    <location>
        <begin position="630"/>
        <end position="647"/>
    </location>
</feature>
<feature type="compositionally biased region" description="Low complexity" evidence="1">
    <location>
        <begin position="769"/>
        <end position="779"/>
    </location>
</feature>
<evidence type="ECO:0000259" key="2">
    <source>
        <dbReference type="PROSITE" id="PS50011"/>
    </source>
</evidence>
<dbReference type="InterPro" id="IPR011989">
    <property type="entry name" value="ARM-like"/>
</dbReference>
<feature type="compositionally biased region" description="Low complexity" evidence="1">
    <location>
        <begin position="648"/>
        <end position="667"/>
    </location>
</feature>
<dbReference type="SMART" id="SM00220">
    <property type="entry name" value="S_TKc"/>
    <property type="match status" value="1"/>
</dbReference>
<feature type="compositionally biased region" description="Polar residues" evidence="1">
    <location>
        <begin position="580"/>
        <end position="607"/>
    </location>
</feature>
<evidence type="ECO:0000313" key="3">
    <source>
        <dbReference type="EMBL" id="KAA8915344.1"/>
    </source>
</evidence>
<dbReference type="OrthoDB" id="79687at2759"/>
<dbReference type="CDD" id="cd14011">
    <property type="entry name" value="PK_SCY1_like"/>
    <property type="match status" value="1"/>
</dbReference>
<feature type="region of interest" description="Disordered" evidence="1">
    <location>
        <begin position="579"/>
        <end position="790"/>
    </location>
</feature>
<dbReference type="InterPro" id="IPR011009">
    <property type="entry name" value="Kinase-like_dom_sf"/>
</dbReference>
<dbReference type="PROSITE" id="PS50011">
    <property type="entry name" value="PROTEIN_KINASE_DOM"/>
    <property type="match status" value="1"/>
</dbReference>
<dbReference type="GO" id="GO:0005524">
    <property type="term" value="F:ATP binding"/>
    <property type="evidence" value="ECO:0007669"/>
    <property type="project" value="InterPro"/>
</dbReference>
<evidence type="ECO:0000313" key="4">
    <source>
        <dbReference type="Proteomes" id="UP000761534"/>
    </source>
</evidence>
<dbReference type="Proteomes" id="UP000761534">
    <property type="component" value="Unassembled WGS sequence"/>
</dbReference>
<dbReference type="Gene3D" id="1.10.510.10">
    <property type="entry name" value="Transferase(Phosphotransferase) domain 1"/>
    <property type="match status" value="1"/>
</dbReference>
<organism evidence="3 4">
    <name type="scientific">Trichomonascus ciferrii</name>
    <dbReference type="NCBI Taxonomy" id="44093"/>
    <lineage>
        <taxon>Eukaryota</taxon>
        <taxon>Fungi</taxon>
        <taxon>Dikarya</taxon>
        <taxon>Ascomycota</taxon>
        <taxon>Saccharomycotina</taxon>
        <taxon>Dipodascomycetes</taxon>
        <taxon>Dipodascales</taxon>
        <taxon>Trichomonascaceae</taxon>
        <taxon>Trichomonascus</taxon>
        <taxon>Trichomonascus ciferrii complex</taxon>
    </lineage>
</organism>
<dbReference type="EMBL" id="SWFS01000172">
    <property type="protein sequence ID" value="KAA8915344.1"/>
    <property type="molecule type" value="Genomic_DNA"/>
</dbReference>
<proteinExistence type="predicted"/>